<feature type="domain" description="Biotin carboxylation" evidence="6">
    <location>
        <begin position="7"/>
        <end position="59"/>
    </location>
</feature>
<dbReference type="GO" id="GO:0005524">
    <property type="term" value="F:ATP binding"/>
    <property type="evidence" value="ECO:0007669"/>
    <property type="project" value="UniProtKB-KW"/>
</dbReference>
<evidence type="ECO:0000313" key="8">
    <source>
        <dbReference type="Proteomes" id="UP000824190"/>
    </source>
</evidence>
<protein>
    <recommendedName>
        <fullName evidence="1">biotin carboxylase</fullName>
        <ecNumber evidence="1">6.3.4.14</ecNumber>
    </recommendedName>
</protein>
<dbReference type="Proteomes" id="UP000824190">
    <property type="component" value="Unassembled WGS sequence"/>
</dbReference>
<dbReference type="EC" id="6.3.4.14" evidence="1"/>
<evidence type="ECO:0000256" key="1">
    <source>
        <dbReference type="ARBA" id="ARBA00013263"/>
    </source>
</evidence>
<keyword evidence="4" id="KW-0067">ATP-binding</keyword>
<reference evidence="7" key="2">
    <citation type="submission" date="2021-04" db="EMBL/GenBank/DDBJ databases">
        <authorList>
            <person name="Gilroy R."/>
        </authorList>
    </citation>
    <scope>NUCLEOTIDE SEQUENCE</scope>
    <source>
        <strain evidence="7">CHK32-1732</strain>
    </source>
</reference>
<dbReference type="PANTHER" id="PTHR18866:SF33">
    <property type="entry name" value="METHYLCROTONOYL-COA CARBOXYLASE SUBUNIT ALPHA, MITOCHONDRIAL-RELATED"/>
    <property type="match status" value="1"/>
</dbReference>
<keyword evidence="2" id="KW-0436">Ligase</keyword>
<dbReference type="InterPro" id="IPR016185">
    <property type="entry name" value="PreATP-grasp_dom_sf"/>
</dbReference>
<dbReference type="SUPFAM" id="SSF52440">
    <property type="entry name" value="PreATP-grasp domain"/>
    <property type="match status" value="1"/>
</dbReference>
<feature type="non-terminal residue" evidence="7">
    <location>
        <position position="59"/>
    </location>
</feature>
<gene>
    <name evidence="7" type="ORF">H9870_11165</name>
</gene>
<dbReference type="PANTHER" id="PTHR18866">
    <property type="entry name" value="CARBOXYLASE:PYRUVATE/ACETYL-COA/PROPIONYL-COA CARBOXYLASE"/>
    <property type="match status" value="1"/>
</dbReference>
<proteinExistence type="predicted"/>
<dbReference type="GO" id="GO:0004075">
    <property type="term" value="F:biotin carboxylase activity"/>
    <property type="evidence" value="ECO:0007669"/>
    <property type="project" value="UniProtKB-EC"/>
</dbReference>
<accession>A0A9D1RQZ8</accession>
<keyword evidence="5" id="KW-0092">Biotin</keyword>
<dbReference type="InterPro" id="IPR011764">
    <property type="entry name" value="Biotin_carboxylation_dom"/>
</dbReference>
<dbReference type="InterPro" id="IPR005481">
    <property type="entry name" value="BC-like_N"/>
</dbReference>
<comment type="caution">
    <text evidence="7">The sequence shown here is derived from an EMBL/GenBank/DDBJ whole genome shotgun (WGS) entry which is preliminary data.</text>
</comment>
<evidence type="ECO:0000256" key="5">
    <source>
        <dbReference type="ARBA" id="ARBA00023267"/>
    </source>
</evidence>
<dbReference type="AlphaFoldDB" id="A0A9D1RQZ8"/>
<sequence length="59" mass="6269">MPVEVRKLSKVLVANRGEIAVRVIRAARDEGIASVAVYAEPDADAPFVRMADEAFALGG</sequence>
<evidence type="ECO:0000256" key="3">
    <source>
        <dbReference type="ARBA" id="ARBA00022741"/>
    </source>
</evidence>
<evidence type="ECO:0000256" key="2">
    <source>
        <dbReference type="ARBA" id="ARBA00022598"/>
    </source>
</evidence>
<dbReference type="PROSITE" id="PS50979">
    <property type="entry name" value="BC"/>
    <property type="match status" value="1"/>
</dbReference>
<dbReference type="InterPro" id="IPR050856">
    <property type="entry name" value="Biotin_carboxylase_complex"/>
</dbReference>
<evidence type="ECO:0000313" key="7">
    <source>
        <dbReference type="EMBL" id="HIW92207.1"/>
    </source>
</evidence>
<evidence type="ECO:0000259" key="6">
    <source>
        <dbReference type="PROSITE" id="PS50979"/>
    </source>
</evidence>
<dbReference type="Gene3D" id="3.40.50.20">
    <property type="match status" value="1"/>
</dbReference>
<organism evidence="7 8">
    <name type="scientific">Candidatus Corynebacterium avicola</name>
    <dbReference type="NCBI Taxonomy" id="2838527"/>
    <lineage>
        <taxon>Bacteria</taxon>
        <taxon>Bacillati</taxon>
        <taxon>Actinomycetota</taxon>
        <taxon>Actinomycetes</taxon>
        <taxon>Mycobacteriales</taxon>
        <taxon>Corynebacteriaceae</taxon>
        <taxon>Corynebacterium</taxon>
    </lineage>
</organism>
<dbReference type="Pfam" id="PF00289">
    <property type="entry name" value="Biotin_carb_N"/>
    <property type="match status" value="1"/>
</dbReference>
<reference evidence="7" key="1">
    <citation type="journal article" date="2021" name="PeerJ">
        <title>Extensive microbial diversity within the chicken gut microbiome revealed by metagenomics and culture.</title>
        <authorList>
            <person name="Gilroy R."/>
            <person name="Ravi A."/>
            <person name="Getino M."/>
            <person name="Pursley I."/>
            <person name="Horton D.L."/>
            <person name="Alikhan N.F."/>
            <person name="Baker D."/>
            <person name="Gharbi K."/>
            <person name="Hall N."/>
            <person name="Watson M."/>
            <person name="Adriaenssens E.M."/>
            <person name="Foster-Nyarko E."/>
            <person name="Jarju S."/>
            <person name="Secka A."/>
            <person name="Antonio M."/>
            <person name="Oren A."/>
            <person name="Chaudhuri R.R."/>
            <person name="La Ragione R."/>
            <person name="Hildebrand F."/>
            <person name="Pallen M.J."/>
        </authorList>
    </citation>
    <scope>NUCLEOTIDE SEQUENCE</scope>
    <source>
        <strain evidence="7">CHK32-1732</strain>
    </source>
</reference>
<name>A0A9D1RQZ8_9CORY</name>
<keyword evidence="3" id="KW-0547">Nucleotide-binding</keyword>
<dbReference type="EMBL" id="DXGC01000092">
    <property type="protein sequence ID" value="HIW92207.1"/>
    <property type="molecule type" value="Genomic_DNA"/>
</dbReference>
<evidence type="ECO:0000256" key="4">
    <source>
        <dbReference type="ARBA" id="ARBA00022840"/>
    </source>
</evidence>